<keyword evidence="2 5" id="KW-0547">Nucleotide-binding</keyword>
<evidence type="ECO:0000256" key="4">
    <source>
        <dbReference type="ARBA" id="ARBA00022840"/>
    </source>
</evidence>
<evidence type="ECO:0000256" key="3">
    <source>
        <dbReference type="ARBA" id="ARBA00022777"/>
    </source>
</evidence>
<name>A0A1C6W1T2_9ACTN</name>
<dbReference type="PANTHER" id="PTHR43289">
    <property type="entry name" value="MITOGEN-ACTIVATED PROTEIN KINASE KINASE KINASE 20-RELATED"/>
    <property type="match status" value="1"/>
</dbReference>
<evidence type="ECO:0000256" key="6">
    <source>
        <dbReference type="SAM" id="MobiDB-lite"/>
    </source>
</evidence>
<dbReference type="GO" id="GO:0005524">
    <property type="term" value="F:ATP binding"/>
    <property type="evidence" value="ECO:0007669"/>
    <property type="project" value="UniProtKB-UniRule"/>
</dbReference>
<keyword evidence="4 5" id="KW-0067">ATP-binding</keyword>
<dbReference type="Pfam" id="PF00069">
    <property type="entry name" value="Pkinase"/>
    <property type="match status" value="1"/>
</dbReference>
<evidence type="ECO:0000256" key="2">
    <source>
        <dbReference type="ARBA" id="ARBA00022741"/>
    </source>
</evidence>
<dbReference type="CDD" id="cd14014">
    <property type="entry name" value="STKc_PknB_like"/>
    <property type="match status" value="1"/>
</dbReference>
<keyword evidence="8" id="KW-0723">Serine/threonine-protein kinase</keyword>
<dbReference type="InterPro" id="IPR011009">
    <property type="entry name" value="Kinase-like_dom_sf"/>
</dbReference>
<feature type="region of interest" description="Disordered" evidence="6">
    <location>
        <begin position="369"/>
        <end position="390"/>
    </location>
</feature>
<dbReference type="EMBL" id="FMHZ01000002">
    <property type="protein sequence ID" value="SCL72549.1"/>
    <property type="molecule type" value="Genomic_DNA"/>
</dbReference>
<keyword evidence="9" id="KW-1185">Reference proteome</keyword>
<reference evidence="9" key="1">
    <citation type="submission" date="2016-06" db="EMBL/GenBank/DDBJ databases">
        <authorList>
            <person name="Varghese N."/>
            <person name="Submissions Spin"/>
        </authorList>
    </citation>
    <scope>NUCLEOTIDE SEQUENCE [LARGE SCALE GENOMIC DNA]</scope>
    <source>
        <strain evidence="9">DSM 43903</strain>
    </source>
</reference>
<keyword evidence="1" id="KW-0808">Transferase</keyword>
<dbReference type="RefSeq" id="WP_281191045.1">
    <property type="nucleotide sequence ID" value="NZ_FMHZ01000002.1"/>
</dbReference>
<dbReference type="InterPro" id="IPR017441">
    <property type="entry name" value="Protein_kinase_ATP_BS"/>
</dbReference>
<dbReference type="SUPFAM" id="SSF56112">
    <property type="entry name" value="Protein kinase-like (PK-like)"/>
    <property type="match status" value="1"/>
</dbReference>
<dbReference type="PROSITE" id="PS50011">
    <property type="entry name" value="PROTEIN_KINASE_DOM"/>
    <property type="match status" value="1"/>
</dbReference>
<evidence type="ECO:0000313" key="9">
    <source>
        <dbReference type="Proteomes" id="UP000199001"/>
    </source>
</evidence>
<dbReference type="InterPro" id="IPR008266">
    <property type="entry name" value="Tyr_kinase_AS"/>
</dbReference>
<sequence length="544" mass="58452">MWDLGPSDPRLVGPYRTRAVLGEGGMGRVLLATTTDGRLAAVKLVRGAFAADDDSFRQRLHREALAARRVDSPHTARVIGADATAGVPWLAYEFHHGPTLGQALQAAGPLDTDTVLHLAAGLATALRDIHAHNFIHRDLSASNVLLTDDGPIVIDFGIARPTGLPDDTTDTRIATVTQTGMIIGNPGFMSPEQAMGATQLTPASDIFALGTVLVLAATGHNPFQGATSEQTRLNIMTKEPDLDRVPPRLRHIVEPCLTRDPTQRPDAPTLLTTLGPPPHPHHPWPDPIAQLTETQQAEIRRYTQPAPTKILPGPRDLNPTKIFTRPGVPEPDLAGSRARRPRRWLIAAPAAAVLAAAGVLWTVIPSGQSGAGGTSGAQPTQEPTPKTSHAFADAQQGDCFRNAGDMQKPDFRAADCTGGGVFEAVRLFRNTTDRKVCDYVDGVEWRHSVRDPDVAVCLVYRHSDGTAYNADQGDCVHGEPDGAKWSLEGCRNGSFAVVARFEGQSSARQCAELPDHEQDRYFTVAGMPELNVRLCLKRIGSGGR</sequence>
<evidence type="ECO:0000256" key="1">
    <source>
        <dbReference type="ARBA" id="ARBA00022679"/>
    </source>
</evidence>
<dbReference type="PROSITE" id="PS00107">
    <property type="entry name" value="PROTEIN_KINASE_ATP"/>
    <property type="match status" value="1"/>
</dbReference>
<gene>
    <name evidence="8" type="ORF">GA0070606_6167</name>
</gene>
<evidence type="ECO:0000256" key="5">
    <source>
        <dbReference type="PROSITE-ProRule" id="PRU10141"/>
    </source>
</evidence>
<accession>A0A1C6W1T2</accession>
<feature type="domain" description="Protein kinase" evidence="7">
    <location>
        <begin position="15"/>
        <end position="285"/>
    </location>
</feature>
<protein>
    <submittedName>
        <fullName evidence="8">Serine/threonine protein kinase</fullName>
    </submittedName>
</protein>
<dbReference type="STRING" id="47855.GA0070606_6167"/>
<feature type="region of interest" description="Disordered" evidence="6">
    <location>
        <begin position="306"/>
        <end position="335"/>
    </location>
</feature>
<keyword evidence="3 8" id="KW-0418">Kinase</keyword>
<dbReference type="AlphaFoldDB" id="A0A1C6W1T2"/>
<evidence type="ECO:0000259" key="7">
    <source>
        <dbReference type="PROSITE" id="PS50011"/>
    </source>
</evidence>
<dbReference type="GO" id="GO:0004674">
    <property type="term" value="F:protein serine/threonine kinase activity"/>
    <property type="evidence" value="ECO:0007669"/>
    <property type="project" value="UniProtKB-KW"/>
</dbReference>
<feature type="binding site" evidence="5">
    <location>
        <position position="43"/>
    </location>
    <ligand>
        <name>ATP</name>
        <dbReference type="ChEBI" id="CHEBI:30616"/>
    </ligand>
</feature>
<evidence type="ECO:0000313" key="8">
    <source>
        <dbReference type="EMBL" id="SCL72549.1"/>
    </source>
</evidence>
<dbReference type="Gene3D" id="3.30.200.20">
    <property type="entry name" value="Phosphorylase Kinase, domain 1"/>
    <property type="match status" value="1"/>
</dbReference>
<proteinExistence type="predicted"/>
<organism evidence="8 9">
    <name type="scientific">Micromonospora citrea</name>
    <dbReference type="NCBI Taxonomy" id="47855"/>
    <lineage>
        <taxon>Bacteria</taxon>
        <taxon>Bacillati</taxon>
        <taxon>Actinomycetota</taxon>
        <taxon>Actinomycetes</taxon>
        <taxon>Micromonosporales</taxon>
        <taxon>Micromonosporaceae</taxon>
        <taxon>Micromonospora</taxon>
    </lineage>
</organism>
<dbReference type="Proteomes" id="UP000199001">
    <property type="component" value="Unassembled WGS sequence"/>
</dbReference>
<dbReference type="InterPro" id="IPR000719">
    <property type="entry name" value="Prot_kinase_dom"/>
</dbReference>
<dbReference type="PROSITE" id="PS00109">
    <property type="entry name" value="PROTEIN_KINASE_TYR"/>
    <property type="match status" value="1"/>
</dbReference>
<dbReference type="Gene3D" id="1.10.510.10">
    <property type="entry name" value="Transferase(Phosphotransferase) domain 1"/>
    <property type="match status" value="1"/>
</dbReference>
<dbReference type="PANTHER" id="PTHR43289:SF34">
    <property type="entry name" value="SERINE_THREONINE-PROTEIN KINASE YBDM-RELATED"/>
    <property type="match status" value="1"/>
</dbReference>